<dbReference type="Proteomes" id="UP000093000">
    <property type="component" value="Unassembled WGS sequence"/>
</dbReference>
<dbReference type="GO" id="GO:0005739">
    <property type="term" value="C:mitochondrion"/>
    <property type="evidence" value="ECO:0007669"/>
    <property type="project" value="UniProtKB-ARBA"/>
</dbReference>
<dbReference type="SUPFAM" id="SSF51905">
    <property type="entry name" value="FAD/NAD(P)-binding domain"/>
    <property type="match status" value="2"/>
</dbReference>
<keyword evidence="2" id="KW-0285">Flavoprotein</keyword>
<keyword evidence="3" id="KW-0274">FAD</keyword>
<evidence type="ECO:0000259" key="6">
    <source>
        <dbReference type="Pfam" id="PF07992"/>
    </source>
</evidence>
<proteinExistence type="inferred from homology"/>
<dbReference type="Gene3D" id="3.50.50.100">
    <property type="match status" value="1"/>
</dbReference>
<comment type="similarity">
    <text evidence="1">Belongs to the NADH dehydrogenase family.</text>
</comment>
<accession>A0A1C7NC35</accession>
<dbReference type="GO" id="GO:0003954">
    <property type="term" value="F:NADH dehydrogenase activity"/>
    <property type="evidence" value="ECO:0007669"/>
    <property type="project" value="InterPro"/>
</dbReference>
<feature type="domain" description="External alternative NADH-ubiquinone oxidoreductase-like C-terminal" evidence="7">
    <location>
        <begin position="413"/>
        <end position="466"/>
    </location>
</feature>
<keyword evidence="4" id="KW-0560">Oxidoreductase</keyword>
<evidence type="ECO:0000313" key="8">
    <source>
        <dbReference type="EMBL" id="OBZ86530.1"/>
    </source>
</evidence>
<evidence type="ECO:0000256" key="3">
    <source>
        <dbReference type="ARBA" id="ARBA00022827"/>
    </source>
</evidence>
<name>A0A1C7NC35_9FUNG</name>
<dbReference type="PANTHER" id="PTHR43706">
    <property type="entry name" value="NADH DEHYDROGENASE"/>
    <property type="match status" value="1"/>
</dbReference>
<reference evidence="8 9" key="1">
    <citation type="submission" date="2016-03" db="EMBL/GenBank/DDBJ databases">
        <title>Choanephora cucurbitarum.</title>
        <authorList>
            <person name="Min B."/>
            <person name="Park H."/>
            <person name="Park J.-H."/>
            <person name="Shin H.-D."/>
            <person name="Choi I.-G."/>
        </authorList>
    </citation>
    <scope>NUCLEOTIDE SEQUENCE [LARGE SCALE GENOMIC DNA]</scope>
    <source>
        <strain evidence="8 9">KUS-F28377</strain>
    </source>
</reference>
<evidence type="ECO:0000259" key="7">
    <source>
        <dbReference type="Pfam" id="PF22366"/>
    </source>
</evidence>
<keyword evidence="9" id="KW-1185">Reference proteome</keyword>
<dbReference type="EMBL" id="LUGH01000291">
    <property type="protein sequence ID" value="OBZ86530.1"/>
    <property type="molecule type" value="Genomic_DNA"/>
</dbReference>
<dbReference type="InterPro" id="IPR054585">
    <property type="entry name" value="NDH2-like_C"/>
</dbReference>
<dbReference type="Pfam" id="PF22366">
    <property type="entry name" value="NDH2_C"/>
    <property type="match status" value="1"/>
</dbReference>
<evidence type="ECO:0000256" key="5">
    <source>
        <dbReference type="ARBA" id="ARBA00023027"/>
    </source>
</evidence>
<dbReference type="OrthoDB" id="3244603at2759"/>
<evidence type="ECO:0000313" key="9">
    <source>
        <dbReference type="Proteomes" id="UP000093000"/>
    </source>
</evidence>
<dbReference type="PRINTS" id="PR00368">
    <property type="entry name" value="FADPNR"/>
</dbReference>
<comment type="caution">
    <text evidence="8">The sequence shown here is derived from an EMBL/GenBank/DDBJ whole genome shotgun (WGS) entry which is preliminary data.</text>
</comment>
<dbReference type="InterPro" id="IPR045024">
    <property type="entry name" value="NDH-2"/>
</dbReference>
<organism evidence="8 9">
    <name type="scientific">Choanephora cucurbitarum</name>
    <dbReference type="NCBI Taxonomy" id="101091"/>
    <lineage>
        <taxon>Eukaryota</taxon>
        <taxon>Fungi</taxon>
        <taxon>Fungi incertae sedis</taxon>
        <taxon>Mucoromycota</taxon>
        <taxon>Mucoromycotina</taxon>
        <taxon>Mucoromycetes</taxon>
        <taxon>Mucorales</taxon>
        <taxon>Mucorineae</taxon>
        <taxon>Choanephoraceae</taxon>
        <taxon>Choanephoroideae</taxon>
        <taxon>Choanephora</taxon>
    </lineage>
</organism>
<sequence length="466" mass="52843">MRPFSFAPFAFKSKPISIQKQLNVTQVTSLVSQQKKALNLPVQSKQFIQTRTRTLAKSQGRVVILGSGWAGFRLINDLDKKNYDVSVISPRNHFVFTPLLARKDSTSVGTLEFRCITEPVRTYSSDTHFYQAYCDAIDTENQVVHCTSNIEEEGLAKRQFSLDYDQLVIAVGAYSRTFGIPGVKEHACFLKEVSDARKIRKRVIDCFEYASQPGLTDKEKEDCLHFVVVGGGPTGVEFSAELYDFIADDISRLYPDLVEKTRMTLYDVAPTILSAFDSHLSDYASKKFNRKGIQIKTEKDHLIIQQEGKVPYGLLVWSTGLMRNPLVESFTEAAKDHSEQRILTDGHLRVIDQRTKKPISNVYALGDCATIQDYELPATAQVANQKAIYLVKVLNQMAKLKDVNDEFKFKNNGMMAYIGSYEALVDMSAVKKWAKMSGHLSWFLWRSAYISKSVSIRNKMLIAYHW</sequence>
<feature type="domain" description="FAD/NAD(P)-binding" evidence="6">
    <location>
        <begin position="61"/>
        <end position="387"/>
    </location>
</feature>
<gene>
    <name evidence="8" type="ORF">A0J61_05417</name>
</gene>
<dbReference type="Pfam" id="PF07992">
    <property type="entry name" value="Pyr_redox_2"/>
    <property type="match status" value="1"/>
</dbReference>
<protein>
    <submittedName>
        <fullName evidence="8">Putative NADH dehydrogenase</fullName>
    </submittedName>
</protein>
<evidence type="ECO:0000256" key="2">
    <source>
        <dbReference type="ARBA" id="ARBA00022630"/>
    </source>
</evidence>
<evidence type="ECO:0000256" key="1">
    <source>
        <dbReference type="ARBA" id="ARBA00005272"/>
    </source>
</evidence>
<dbReference type="PANTHER" id="PTHR43706:SF13">
    <property type="entry name" value="NADH DEHYDROGENASE-RELATED"/>
    <property type="match status" value="1"/>
</dbReference>
<evidence type="ECO:0000256" key="4">
    <source>
        <dbReference type="ARBA" id="ARBA00023002"/>
    </source>
</evidence>
<dbReference type="InterPro" id="IPR036188">
    <property type="entry name" value="FAD/NAD-bd_sf"/>
</dbReference>
<keyword evidence="5" id="KW-0520">NAD</keyword>
<dbReference type="InterPro" id="IPR023753">
    <property type="entry name" value="FAD/NAD-binding_dom"/>
</dbReference>
<dbReference type="AlphaFoldDB" id="A0A1C7NC35"/>
<dbReference type="InParanoid" id="A0A1C7NC35"/>
<dbReference type="STRING" id="101091.A0A1C7NC35"/>